<name>A0ACC2VE48_9TREE</name>
<organism evidence="1 2">
    <name type="scientific">Naganishia adeliensis</name>
    <dbReference type="NCBI Taxonomy" id="92952"/>
    <lineage>
        <taxon>Eukaryota</taxon>
        <taxon>Fungi</taxon>
        <taxon>Dikarya</taxon>
        <taxon>Basidiomycota</taxon>
        <taxon>Agaricomycotina</taxon>
        <taxon>Tremellomycetes</taxon>
        <taxon>Filobasidiales</taxon>
        <taxon>Filobasidiaceae</taxon>
        <taxon>Naganishia</taxon>
    </lineage>
</organism>
<gene>
    <name evidence="1" type="ORF">QFC20_006143</name>
</gene>
<proteinExistence type="predicted"/>
<comment type="caution">
    <text evidence="1">The sequence shown here is derived from an EMBL/GenBank/DDBJ whole genome shotgun (WGS) entry which is preliminary data.</text>
</comment>
<keyword evidence="2" id="KW-1185">Reference proteome</keyword>
<evidence type="ECO:0000313" key="1">
    <source>
        <dbReference type="EMBL" id="KAJ9097568.1"/>
    </source>
</evidence>
<evidence type="ECO:0000313" key="2">
    <source>
        <dbReference type="Proteomes" id="UP001230649"/>
    </source>
</evidence>
<protein>
    <submittedName>
        <fullName evidence="1">Uncharacterized protein</fullName>
    </submittedName>
</protein>
<dbReference type="Proteomes" id="UP001230649">
    <property type="component" value="Unassembled WGS sequence"/>
</dbReference>
<reference evidence="1" key="1">
    <citation type="submission" date="2023-04" db="EMBL/GenBank/DDBJ databases">
        <title>Draft Genome sequencing of Naganishia species isolated from polar environments using Oxford Nanopore Technology.</title>
        <authorList>
            <person name="Leo P."/>
            <person name="Venkateswaran K."/>
        </authorList>
    </citation>
    <scope>NUCLEOTIDE SEQUENCE</scope>
    <source>
        <strain evidence="1">MNA-CCFEE 5262</strain>
    </source>
</reference>
<dbReference type="EMBL" id="JASBWS010000101">
    <property type="protein sequence ID" value="KAJ9097568.1"/>
    <property type="molecule type" value="Genomic_DNA"/>
</dbReference>
<accession>A0ACC2VE48</accession>
<sequence length="471" mass="51188">MPPPPAHVFRSHSYPVHCSAFSTDNHLLHAGDEEGWVTITDLQAKRVVAHWKAHEAGVLGVADWQGGIVSHGRDNIIHFHAPLDLSSTPSQPTLSPKATPSSSKAVATTNGYRNLLSPPHIIRSLPVNSLNFCGFHLIPIPTGYEPDIPVVEGLGTDKLDGSGKGEDEPGKLVQDRFMRRWNAAQGLLAVPNLTDSETIDIYHVPSFGRLHAAVSSRAKAPAQAQREGKPRTGLVMSTHLYFTTTETPSAKATPLTGHPAIANGIDQPSTLEPTESTQSPVLRLVAAFEDGRVEHWECRDWSKRTDPRMRGASESSTELSGWHNLWTQKGHNEAIMAMAVSPTLDYAYTVSADHQVVKYDLQQSASVPGDVQPSPARYPTKQIGNAAVAVSPDGRVVAVGGWDGRKSAEQADTSDEASVIDVVQEDEGNSSSDDDHDSARRGGKEDVMRWMVTGGKDRRVALWQLKDFSRR</sequence>